<reference evidence="1" key="1">
    <citation type="submission" date="2022-10" db="EMBL/GenBank/DDBJ databases">
        <authorList>
            <person name="Chen Y."/>
            <person name="Dougan E. K."/>
            <person name="Chan C."/>
            <person name="Rhodes N."/>
            <person name="Thang M."/>
        </authorList>
    </citation>
    <scope>NUCLEOTIDE SEQUENCE</scope>
</reference>
<organism evidence="1">
    <name type="scientific">Cladocopium goreaui</name>
    <dbReference type="NCBI Taxonomy" id="2562237"/>
    <lineage>
        <taxon>Eukaryota</taxon>
        <taxon>Sar</taxon>
        <taxon>Alveolata</taxon>
        <taxon>Dinophyceae</taxon>
        <taxon>Suessiales</taxon>
        <taxon>Symbiodiniaceae</taxon>
        <taxon>Cladocopium</taxon>
    </lineage>
</organism>
<protein>
    <submittedName>
        <fullName evidence="1">Uncharacterized protein</fullName>
    </submittedName>
</protein>
<comment type="caution">
    <text evidence="1">The sequence shown here is derived from an EMBL/GenBank/DDBJ whole genome shotgun (WGS) entry which is preliminary data.</text>
</comment>
<dbReference type="EMBL" id="CAMXCT010000849">
    <property type="protein sequence ID" value="CAI3983974.1"/>
    <property type="molecule type" value="Genomic_DNA"/>
</dbReference>
<dbReference type="OrthoDB" id="447905at2759"/>
<sequence length="261" mass="29166">MSSHAKNVTATIPGRSDVQWRQEEAARLLSRSALEVLSQWFKPAGPRLCVETSDNVDEALDALLEEAKPHVVDFLSDRQVPGVVSRIFWQAELYLRNFQQVAGEAPVEEFQQTAKLVEEEVAPQGSQMEAALEAVLARQQFVAACRFGYFLRRSQQRLRLERIMTGAKSLEQYLTDMNAQEQVELVRGASREVVSAAEARATDLFGTVTELLRKSSELELSAEGRVRLSVEAVVFGAALFDAEEEASKHYSLTFSDFGSRH</sequence>
<dbReference type="EMBL" id="CAMXCT030000849">
    <property type="protein sequence ID" value="CAL4771286.1"/>
    <property type="molecule type" value="Genomic_DNA"/>
</dbReference>
<proteinExistence type="predicted"/>
<keyword evidence="3" id="KW-1185">Reference proteome</keyword>
<evidence type="ECO:0000313" key="3">
    <source>
        <dbReference type="Proteomes" id="UP001152797"/>
    </source>
</evidence>
<gene>
    <name evidence="1" type="ORF">C1SCF055_LOCUS11534</name>
</gene>
<dbReference type="AlphaFoldDB" id="A0A9P1FNN1"/>
<evidence type="ECO:0000313" key="2">
    <source>
        <dbReference type="EMBL" id="CAL4771286.1"/>
    </source>
</evidence>
<reference evidence="2 3" key="2">
    <citation type="submission" date="2024-05" db="EMBL/GenBank/DDBJ databases">
        <authorList>
            <person name="Chen Y."/>
            <person name="Shah S."/>
            <person name="Dougan E. K."/>
            <person name="Thang M."/>
            <person name="Chan C."/>
        </authorList>
    </citation>
    <scope>NUCLEOTIDE SEQUENCE [LARGE SCALE GENOMIC DNA]</scope>
</reference>
<evidence type="ECO:0000313" key="1">
    <source>
        <dbReference type="EMBL" id="CAI3983974.1"/>
    </source>
</evidence>
<dbReference type="Proteomes" id="UP001152797">
    <property type="component" value="Unassembled WGS sequence"/>
</dbReference>
<accession>A0A9P1FNN1</accession>
<name>A0A9P1FNN1_9DINO</name>
<dbReference type="EMBL" id="CAMXCT020000849">
    <property type="protein sequence ID" value="CAL1137349.1"/>
    <property type="molecule type" value="Genomic_DNA"/>
</dbReference>